<evidence type="ECO:0000313" key="2">
    <source>
        <dbReference type="Proteomes" id="UP000315540"/>
    </source>
</evidence>
<organism evidence="1 2">
    <name type="scientific">Aquimarina algicola</name>
    <dbReference type="NCBI Taxonomy" id="2589995"/>
    <lineage>
        <taxon>Bacteria</taxon>
        <taxon>Pseudomonadati</taxon>
        <taxon>Bacteroidota</taxon>
        <taxon>Flavobacteriia</taxon>
        <taxon>Flavobacteriales</taxon>
        <taxon>Flavobacteriaceae</taxon>
        <taxon>Aquimarina</taxon>
    </lineage>
</organism>
<reference evidence="1 2" key="1">
    <citation type="submission" date="2019-06" db="EMBL/GenBank/DDBJ databases">
        <authorList>
            <person name="Meng X."/>
        </authorList>
    </citation>
    <scope>NUCLEOTIDE SEQUENCE [LARGE SCALE GENOMIC DNA]</scope>
    <source>
        <strain evidence="1 2">M625</strain>
    </source>
</reference>
<comment type="caution">
    <text evidence="1">The sequence shown here is derived from an EMBL/GenBank/DDBJ whole genome shotgun (WGS) entry which is preliminary data.</text>
</comment>
<dbReference type="InterPro" id="IPR011989">
    <property type="entry name" value="ARM-like"/>
</dbReference>
<protein>
    <recommendedName>
        <fullName evidence="3">HEAT repeat domain-containing protein</fullName>
    </recommendedName>
</protein>
<evidence type="ECO:0000313" key="1">
    <source>
        <dbReference type="EMBL" id="TPN84639.1"/>
    </source>
</evidence>
<dbReference type="EMBL" id="VFWZ01000005">
    <property type="protein sequence ID" value="TPN84639.1"/>
    <property type="molecule type" value="Genomic_DNA"/>
</dbReference>
<dbReference type="InterPro" id="IPR016024">
    <property type="entry name" value="ARM-type_fold"/>
</dbReference>
<dbReference type="SUPFAM" id="SSF48371">
    <property type="entry name" value="ARM repeat"/>
    <property type="match status" value="1"/>
</dbReference>
<proteinExistence type="predicted"/>
<gene>
    <name evidence="1" type="ORF">FHK87_17060</name>
</gene>
<keyword evidence="2" id="KW-1185">Reference proteome</keyword>
<name>A0A504JCJ5_9FLAO</name>
<dbReference type="Gene3D" id="1.25.10.10">
    <property type="entry name" value="Leucine-rich Repeat Variant"/>
    <property type="match status" value="1"/>
</dbReference>
<dbReference type="AlphaFoldDB" id="A0A504JCJ5"/>
<evidence type="ECO:0008006" key="3">
    <source>
        <dbReference type="Google" id="ProtNLM"/>
    </source>
</evidence>
<dbReference type="RefSeq" id="WP_140594974.1">
    <property type="nucleotide sequence ID" value="NZ_VFWZ01000005.1"/>
</dbReference>
<sequence length="286" mass="32514">MNNVIEIINVLPTIISNGPNEETITILRNIGLSNDEVDEVLDIINQGIGRAGLYKMGMKQDQFTGYLDEHPVFQKTIDLILNSNIEFQTDTDGLHPKLKKGIENTVTKEVDLELLLSNFNNPDYDERAYALYDLIKYNHPNVRLLIEQSLFDKDEMVQITAIQGINENILDDDLIQKLIDLFQGTKNHTLVSNLTHVFSDFSLRESILSLVQKLTSDNLMIVYDCIVCLGEIGDKNVIDNLVPFKRIDEIAIVYDENGYVKQETGYTIGEIATRMIKKLNNTIKYG</sequence>
<dbReference type="Proteomes" id="UP000315540">
    <property type="component" value="Unassembled WGS sequence"/>
</dbReference>
<accession>A0A504JCJ5</accession>